<dbReference type="AlphaFoldDB" id="A0A6L2MZT4"/>
<proteinExistence type="predicted"/>
<gene>
    <name evidence="1" type="ORF">Tci_051341</name>
</gene>
<name>A0A6L2MZT4_TANCI</name>
<sequence>MMAALLNVELRLYRRDFQARFIRVWVSVVKRRFCFRICVYTVVTHCTLPVNVEEKSGGGGAAVVMVVLLWLCCCDCGCGGGVGLLLCFSSYGVVLWWLLFGSGEYGELQEFGREEFCLITGLRYGPEFSDRYEVGLIPFRRLLFDSDTYGGHVTGQMLVDNINSEEFDNLHDDVVVALCQLAVLHLTWILETYNVGALGYYTHQQRYPRVVAWSKVTTLRPDAFEAKAKWWVRSREFFDGRIHEAPPIPMPVKLPSRYDVPKYVDRRYNEYINSIKEFQKKNDAHEKLLKEVYKFYQGQSKPKPVEVRKHYELSDFDFSVLQNTEGLRQDGPKTFTKQASSSFLTWPKGPQLIRRRLRSQFYLGILPLIPALRKLRPLWHYKDLPRGLLPIRPVPHKIPALRILGQHGFALWSFTNQAGPS</sequence>
<organism evidence="1">
    <name type="scientific">Tanacetum cinerariifolium</name>
    <name type="common">Dalmatian daisy</name>
    <name type="synonym">Chrysanthemum cinerariifolium</name>
    <dbReference type="NCBI Taxonomy" id="118510"/>
    <lineage>
        <taxon>Eukaryota</taxon>
        <taxon>Viridiplantae</taxon>
        <taxon>Streptophyta</taxon>
        <taxon>Embryophyta</taxon>
        <taxon>Tracheophyta</taxon>
        <taxon>Spermatophyta</taxon>
        <taxon>Magnoliopsida</taxon>
        <taxon>eudicotyledons</taxon>
        <taxon>Gunneridae</taxon>
        <taxon>Pentapetalae</taxon>
        <taxon>asterids</taxon>
        <taxon>campanulids</taxon>
        <taxon>Asterales</taxon>
        <taxon>Asteraceae</taxon>
        <taxon>Asteroideae</taxon>
        <taxon>Anthemideae</taxon>
        <taxon>Anthemidinae</taxon>
        <taxon>Tanacetum</taxon>
    </lineage>
</organism>
<reference evidence="1" key="1">
    <citation type="journal article" date="2019" name="Sci. Rep.">
        <title>Draft genome of Tanacetum cinerariifolium, the natural source of mosquito coil.</title>
        <authorList>
            <person name="Yamashiro T."/>
            <person name="Shiraishi A."/>
            <person name="Satake H."/>
            <person name="Nakayama K."/>
        </authorList>
    </citation>
    <scope>NUCLEOTIDE SEQUENCE</scope>
</reference>
<dbReference type="EMBL" id="BKCJ010007858">
    <property type="protein sequence ID" value="GEU79363.1"/>
    <property type="molecule type" value="Genomic_DNA"/>
</dbReference>
<evidence type="ECO:0000313" key="1">
    <source>
        <dbReference type="EMBL" id="GEU79363.1"/>
    </source>
</evidence>
<comment type="caution">
    <text evidence="1">The sequence shown here is derived from an EMBL/GenBank/DDBJ whole genome shotgun (WGS) entry which is preliminary data.</text>
</comment>
<accession>A0A6L2MZT4</accession>
<protein>
    <submittedName>
        <fullName evidence="1">Uncharacterized protein</fullName>
    </submittedName>
</protein>